<dbReference type="RefSeq" id="WP_274044471.1">
    <property type="nucleotide sequence ID" value="NZ_JANCPR020000006.1"/>
</dbReference>
<dbReference type="PANTHER" id="PTHR35342">
    <property type="entry name" value="TRICARBOXYLIC TRANSPORT PROTEIN"/>
    <property type="match status" value="1"/>
</dbReference>
<feature type="transmembrane region" description="Helical" evidence="1">
    <location>
        <begin position="109"/>
        <end position="132"/>
    </location>
</feature>
<gene>
    <name evidence="3" type="ORF">NMN56_007535</name>
</gene>
<keyword evidence="1" id="KW-0472">Membrane</keyword>
<sequence length="498" mass="51737">MDSLNSLIDGFGTALTPLNLLWAALGVLLGTAIGVLPGIGPAMAVALLLPVTYGLDPTGAFIMFAGIYYGGMFGGSTTSILLNTPGESSAVIAAIEGNPMAKAGRGSQALAAAAIGHFAGGIIGTSLLVVLAPTVAELAVDIGAPDYFAIMVLAFIAVTSVLGSSRVRGFASLLIGLTIGLVGLDQMTGQQRLTFGSLQLSDGIDVVIVAVGLFAIGEALWVAAHLRRGGGESIPVGRPWLGREELRRTWKPWLRGPVIGFPFGAIPAGGAEIPTFLSYITEKRLSRHKKEFGKGAIEGIAGPESAASASAAGTLVSMLTLGLPTTAVAAVMLAAFQQYGIQPGPLLFEREPELVWGLIASLFVGMVMLLVLNLPLAPVWSKLLRVPRPYLYAGILFFAAVGAYAVGGEAIDLVILLIIGLIGLMMRRYGLPVLPAIIGVILGPSAEQQLRRALQISDGSITGLVNTPFSLVVYAAIAALLLWPWAKRGFLRLRAARG</sequence>
<feature type="transmembrane region" description="Helical" evidence="1">
    <location>
        <begin position="315"/>
        <end position="336"/>
    </location>
</feature>
<feature type="transmembrane region" description="Helical" evidence="1">
    <location>
        <begin position="356"/>
        <end position="377"/>
    </location>
</feature>
<evidence type="ECO:0000256" key="1">
    <source>
        <dbReference type="SAM" id="Phobius"/>
    </source>
</evidence>
<organism evidence="3 4">
    <name type="scientific">Streptomyces iconiensis</name>
    <dbReference type="NCBI Taxonomy" id="1384038"/>
    <lineage>
        <taxon>Bacteria</taxon>
        <taxon>Bacillati</taxon>
        <taxon>Actinomycetota</taxon>
        <taxon>Actinomycetes</taxon>
        <taxon>Kitasatosporales</taxon>
        <taxon>Streptomycetaceae</taxon>
        <taxon>Streptomyces</taxon>
    </lineage>
</organism>
<comment type="caution">
    <text evidence="3">The sequence shown here is derived from an EMBL/GenBank/DDBJ whole genome shotgun (WGS) entry which is preliminary data.</text>
</comment>
<evidence type="ECO:0000259" key="2">
    <source>
        <dbReference type="Pfam" id="PF01970"/>
    </source>
</evidence>
<feature type="transmembrane region" description="Helical" evidence="1">
    <location>
        <begin position="463"/>
        <end position="486"/>
    </location>
</feature>
<feature type="domain" description="DUF112" evidence="2">
    <location>
        <begin position="20"/>
        <end position="438"/>
    </location>
</feature>
<evidence type="ECO:0000313" key="3">
    <source>
        <dbReference type="EMBL" id="MDJ1131810.1"/>
    </source>
</evidence>
<keyword evidence="4" id="KW-1185">Reference proteome</keyword>
<feature type="transmembrane region" description="Helical" evidence="1">
    <location>
        <begin position="389"/>
        <end position="407"/>
    </location>
</feature>
<protein>
    <submittedName>
        <fullName evidence="3">Tripartite tricarboxylate transporter permease</fullName>
    </submittedName>
</protein>
<keyword evidence="1" id="KW-0812">Transmembrane</keyword>
<evidence type="ECO:0000313" key="4">
    <source>
        <dbReference type="Proteomes" id="UP001214441"/>
    </source>
</evidence>
<accession>A0ABT6ZRW1</accession>
<feature type="transmembrane region" description="Helical" evidence="1">
    <location>
        <begin position="144"/>
        <end position="163"/>
    </location>
</feature>
<feature type="transmembrane region" description="Helical" evidence="1">
    <location>
        <begin position="169"/>
        <end position="185"/>
    </location>
</feature>
<reference evidence="3 4" key="1">
    <citation type="submission" date="2023-05" db="EMBL/GenBank/DDBJ databases">
        <title>Streptantibioticus silvisoli sp. nov., acidotolerant actinomycetes 1 from pine litter.</title>
        <authorList>
            <person name="Swiecimska M."/>
            <person name="Golinska P."/>
            <person name="Sangal V."/>
            <person name="Wachnowicz B."/>
            <person name="Goodfellow M."/>
        </authorList>
    </citation>
    <scope>NUCLEOTIDE SEQUENCE [LARGE SCALE GENOMIC DNA]</scope>
    <source>
        <strain evidence="3 4">DSM 42109</strain>
    </source>
</reference>
<feature type="transmembrane region" description="Helical" evidence="1">
    <location>
        <begin position="61"/>
        <end position="82"/>
    </location>
</feature>
<dbReference type="InterPro" id="IPR002823">
    <property type="entry name" value="DUF112_TM"/>
</dbReference>
<feature type="transmembrane region" description="Helical" evidence="1">
    <location>
        <begin position="206"/>
        <end position="224"/>
    </location>
</feature>
<keyword evidence="1" id="KW-1133">Transmembrane helix</keyword>
<feature type="transmembrane region" description="Helical" evidence="1">
    <location>
        <begin position="413"/>
        <end position="442"/>
    </location>
</feature>
<dbReference type="Pfam" id="PF01970">
    <property type="entry name" value="TctA"/>
    <property type="match status" value="1"/>
</dbReference>
<dbReference type="Proteomes" id="UP001214441">
    <property type="component" value="Unassembled WGS sequence"/>
</dbReference>
<feature type="transmembrane region" description="Helical" evidence="1">
    <location>
        <begin position="20"/>
        <end position="49"/>
    </location>
</feature>
<feature type="transmembrane region" description="Helical" evidence="1">
    <location>
        <begin position="259"/>
        <end position="280"/>
    </location>
</feature>
<dbReference type="EMBL" id="JANCPR020000006">
    <property type="protein sequence ID" value="MDJ1131810.1"/>
    <property type="molecule type" value="Genomic_DNA"/>
</dbReference>
<dbReference type="PANTHER" id="PTHR35342:SF5">
    <property type="entry name" value="TRICARBOXYLIC TRANSPORT PROTEIN"/>
    <property type="match status" value="1"/>
</dbReference>
<proteinExistence type="predicted"/>
<name>A0ABT6ZRW1_9ACTN</name>